<feature type="domain" description="Integrase catalytic" evidence="5">
    <location>
        <begin position="1"/>
        <end position="95"/>
    </location>
</feature>
<dbReference type="PANTHER" id="PTHR37984">
    <property type="entry name" value="PROTEIN CBG26694"/>
    <property type="match status" value="1"/>
</dbReference>
<evidence type="ECO:0000256" key="2">
    <source>
        <dbReference type="ARBA" id="ARBA00022801"/>
    </source>
</evidence>
<comment type="caution">
    <text evidence="6">The sequence shown here is derived from an EMBL/GenBank/DDBJ whole genome shotgun (WGS) entry which is preliminary data.</text>
</comment>
<keyword evidence="7" id="KW-1185">Reference proteome</keyword>
<dbReference type="EMBL" id="JAUUTY010000002">
    <property type="protein sequence ID" value="KAK1682990.1"/>
    <property type="molecule type" value="Genomic_DNA"/>
</dbReference>
<comment type="similarity">
    <text evidence="1 4">Belongs to the glycosyl hydrolase 17 family.</text>
</comment>
<dbReference type="InterPro" id="IPR017853">
    <property type="entry name" value="GH"/>
</dbReference>
<dbReference type="InterPro" id="IPR036397">
    <property type="entry name" value="RNaseH_sf"/>
</dbReference>
<name>A0AAD8THZ8_LOLMU</name>
<dbReference type="GO" id="GO:0015074">
    <property type="term" value="P:DNA integration"/>
    <property type="evidence" value="ECO:0007669"/>
    <property type="project" value="InterPro"/>
</dbReference>
<dbReference type="GO" id="GO:0005975">
    <property type="term" value="P:carbohydrate metabolic process"/>
    <property type="evidence" value="ECO:0007669"/>
    <property type="project" value="InterPro"/>
</dbReference>
<dbReference type="InterPro" id="IPR012337">
    <property type="entry name" value="RNaseH-like_sf"/>
</dbReference>
<dbReference type="GO" id="GO:0004553">
    <property type="term" value="F:hydrolase activity, hydrolyzing O-glycosyl compounds"/>
    <property type="evidence" value="ECO:0007669"/>
    <property type="project" value="InterPro"/>
</dbReference>
<dbReference type="GO" id="GO:0003676">
    <property type="term" value="F:nucleic acid binding"/>
    <property type="evidence" value="ECO:0007669"/>
    <property type="project" value="InterPro"/>
</dbReference>
<evidence type="ECO:0000256" key="3">
    <source>
        <dbReference type="ARBA" id="ARBA00023295"/>
    </source>
</evidence>
<evidence type="ECO:0000313" key="6">
    <source>
        <dbReference type="EMBL" id="KAK1682990.1"/>
    </source>
</evidence>
<reference evidence="6" key="1">
    <citation type="submission" date="2023-07" db="EMBL/GenBank/DDBJ databases">
        <title>A chromosome-level genome assembly of Lolium multiflorum.</title>
        <authorList>
            <person name="Chen Y."/>
            <person name="Copetti D."/>
            <person name="Kolliker R."/>
            <person name="Studer B."/>
        </authorList>
    </citation>
    <scope>NUCLEOTIDE SEQUENCE</scope>
    <source>
        <strain evidence="6">02402/16</strain>
        <tissue evidence="6">Leaf</tissue>
    </source>
</reference>
<evidence type="ECO:0000259" key="5">
    <source>
        <dbReference type="PROSITE" id="PS50994"/>
    </source>
</evidence>
<evidence type="ECO:0000256" key="4">
    <source>
        <dbReference type="RuleBase" id="RU004335"/>
    </source>
</evidence>
<dbReference type="PROSITE" id="PS50994">
    <property type="entry name" value="INTEGRASE"/>
    <property type="match status" value="1"/>
</dbReference>
<dbReference type="SUPFAM" id="SSF53098">
    <property type="entry name" value="Ribonuclease H-like"/>
    <property type="match status" value="1"/>
</dbReference>
<evidence type="ECO:0000313" key="7">
    <source>
        <dbReference type="Proteomes" id="UP001231189"/>
    </source>
</evidence>
<dbReference type="PANTHER" id="PTHR37984:SF5">
    <property type="entry name" value="PROTEIN NYNRIN-LIKE"/>
    <property type="match status" value="1"/>
</dbReference>
<dbReference type="InterPro" id="IPR000490">
    <property type="entry name" value="Glyco_hydro_17"/>
</dbReference>
<dbReference type="SUPFAM" id="SSF51445">
    <property type="entry name" value="(Trans)glycosidases"/>
    <property type="match status" value="1"/>
</dbReference>
<gene>
    <name evidence="6" type="ORF">QYE76_043838</name>
</gene>
<proteinExistence type="inferred from homology"/>
<keyword evidence="2" id="KW-0378">Hydrolase</keyword>
<dbReference type="InterPro" id="IPR001584">
    <property type="entry name" value="Integrase_cat-core"/>
</dbReference>
<keyword evidence="3" id="KW-0326">Glycosidase</keyword>
<dbReference type="Gene3D" id="3.20.20.80">
    <property type="entry name" value="Glycosidases"/>
    <property type="match status" value="1"/>
</dbReference>
<dbReference type="AlphaFoldDB" id="A0AAD8THZ8"/>
<dbReference type="Proteomes" id="UP001231189">
    <property type="component" value="Unassembled WGS sequence"/>
</dbReference>
<organism evidence="6 7">
    <name type="scientific">Lolium multiflorum</name>
    <name type="common">Italian ryegrass</name>
    <name type="synonym">Lolium perenne subsp. multiflorum</name>
    <dbReference type="NCBI Taxonomy" id="4521"/>
    <lineage>
        <taxon>Eukaryota</taxon>
        <taxon>Viridiplantae</taxon>
        <taxon>Streptophyta</taxon>
        <taxon>Embryophyta</taxon>
        <taxon>Tracheophyta</taxon>
        <taxon>Spermatophyta</taxon>
        <taxon>Magnoliopsida</taxon>
        <taxon>Liliopsida</taxon>
        <taxon>Poales</taxon>
        <taxon>Poaceae</taxon>
        <taxon>BOP clade</taxon>
        <taxon>Pooideae</taxon>
        <taxon>Poodae</taxon>
        <taxon>Poeae</taxon>
        <taxon>Poeae Chloroplast Group 2 (Poeae type)</taxon>
        <taxon>Loliodinae</taxon>
        <taxon>Loliinae</taxon>
        <taxon>Lolium</taxon>
    </lineage>
</organism>
<dbReference type="InterPro" id="IPR050951">
    <property type="entry name" value="Retrovirus_Pol_polyprotein"/>
</dbReference>
<accession>A0AAD8THZ8</accession>
<sequence length="165" mass="17698">MVDKLKKSSPGGHEYLLVAIDKFSKWIEAKPVRKADGATTLKFVCSLVTRFGIPRNIITDNGTNFAQGEIKDYCNEVGIRLDLASVAHPQSNDEAVAAAGGGLSIGINYGQIADNLPSPSWVSSLVRSMQVSKVKLYDADQNVLRAFLNTGVEFVIGIGNENVSG</sequence>
<dbReference type="Pfam" id="PF00332">
    <property type="entry name" value="Glyco_hydro_17"/>
    <property type="match status" value="1"/>
</dbReference>
<evidence type="ECO:0000256" key="1">
    <source>
        <dbReference type="ARBA" id="ARBA00008773"/>
    </source>
</evidence>
<dbReference type="Pfam" id="PF00665">
    <property type="entry name" value="rve"/>
    <property type="match status" value="1"/>
</dbReference>
<protein>
    <recommendedName>
        <fullName evidence="5">Integrase catalytic domain-containing protein</fullName>
    </recommendedName>
</protein>
<dbReference type="Gene3D" id="3.30.420.10">
    <property type="entry name" value="Ribonuclease H-like superfamily/Ribonuclease H"/>
    <property type="match status" value="1"/>
</dbReference>